<comment type="caution">
    <text evidence="1">The sequence shown here is derived from an EMBL/GenBank/DDBJ whole genome shotgun (WGS) entry which is preliminary data.</text>
</comment>
<evidence type="ECO:0000313" key="1">
    <source>
        <dbReference type="EMBL" id="KAH6930103.1"/>
    </source>
</evidence>
<evidence type="ECO:0000313" key="2">
    <source>
        <dbReference type="Proteomes" id="UP000821845"/>
    </source>
</evidence>
<name>A0ACB7S5F1_HYAAI</name>
<protein>
    <submittedName>
        <fullName evidence="1">Uncharacterized protein</fullName>
    </submittedName>
</protein>
<sequence length="87" mass="9465">MLLRRVFTEGSRVEPLGTIRKRQRTLSPASSICSNTPTEACSWLHLMPLEGSLANFTKRHLTRAVTCDLGLDRGPSCTASGIGHVLS</sequence>
<keyword evidence="2" id="KW-1185">Reference proteome</keyword>
<proteinExistence type="predicted"/>
<dbReference type="EMBL" id="CM023485">
    <property type="protein sequence ID" value="KAH6930103.1"/>
    <property type="molecule type" value="Genomic_DNA"/>
</dbReference>
<gene>
    <name evidence="1" type="ORF">HPB50_009462</name>
</gene>
<reference evidence="1" key="1">
    <citation type="submission" date="2020-05" db="EMBL/GenBank/DDBJ databases">
        <title>Large-scale comparative analyses of tick genomes elucidate their genetic diversity and vector capacities.</title>
        <authorList>
            <person name="Jia N."/>
            <person name="Wang J."/>
            <person name="Shi W."/>
            <person name="Du L."/>
            <person name="Sun Y."/>
            <person name="Zhan W."/>
            <person name="Jiang J."/>
            <person name="Wang Q."/>
            <person name="Zhang B."/>
            <person name="Ji P."/>
            <person name="Sakyi L.B."/>
            <person name="Cui X."/>
            <person name="Yuan T."/>
            <person name="Jiang B."/>
            <person name="Yang W."/>
            <person name="Lam T.T.-Y."/>
            <person name="Chang Q."/>
            <person name="Ding S."/>
            <person name="Wang X."/>
            <person name="Zhu J."/>
            <person name="Ruan X."/>
            <person name="Zhao L."/>
            <person name="Wei J."/>
            <person name="Que T."/>
            <person name="Du C."/>
            <person name="Cheng J."/>
            <person name="Dai P."/>
            <person name="Han X."/>
            <person name="Huang E."/>
            <person name="Gao Y."/>
            <person name="Liu J."/>
            <person name="Shao H."/>
            <person name="Ye R."/>
            <person name="Li L."/>
            <person name="Wei W."/>
            <person name="Wang X."/>
            <person name="Wang C."/>
            <person name="Yang T."/>
            <person name="Huo Q."/>
            <person name="Li W."/>
            <person name="Guo W."/>
            <person name="Chen H."/>
            <person name="Zhou L."/>
            <person name="Ni X."/>
            <person name="Tian J."/>
            <person name="Zhou Y."/>
            <person name="Sheng Y."/>
            <person name="Liu T."/>
            <person name="Pan Y."/>
            <person name="Xia L."/>
            <person name="Li J."/>
            <person name="Zhao F."/>
            <person name="Cao W."/>
        </authorList>
    </citation>
    <scope>NUCLEOTIDE SEQUENCE</scope>
    <source>
        <strain evidence="1">Hyas-2018</strain>
    </source>
</reference>
<organism evidence="1 2">
    <name type="scientific">Hyalomma asiaticum</name>
    <name type="common">Tick</name>
    <dbReference type="NCBI Taxonomy" id="266040"/>
    <lineage>
        <taxon>Eukaryota</taxon>
        <taxon>Metazoa</taxon>
        <taxon>Ecdysozoa</taxon>
        <taxon>Arthropoda</taxon>
        <taxon>Chelicerata</taxon>
        <taxon>Arachnida</taxon>
        <taxon>Acari</taxon>
        <taxon>Parasitiformes</taxon>
        <taxon>Ixodida</taxon>
        <taxon>Ixodoidea</taxon>
        <taxon>Ixodidae</taxon>
        <taxon>Hyalomminae</taxon>
        <taxon>Hyalomma</taxon>
    </lineage>
</organism>
<accession>A0ACB7S5F1</accession>
<dbReference type="Proteomes" id="UP000821845">
    <property type="component" value="Chromosome 5"/>
</dbReference>